<dbReference type="EMBL" id="CP002593">
    <property type="protein sequence ID" value="AEA25333.1"/>
    <property type="molecule type" value="Genomic_DNA"/>
</dbReference>
<dbReference type="Proteomes" id="UP000007809">
    <property type="component" value="Chromosome"/>
</dbReference>
<evidence type="ECO:0000256" key="5">
    <source>
        <dbReference type="SAM" id="Phobius"/>
    </source>
</evidence>
<evidence type="ECO:0000256" key="4">
    <source>
        <dbReference type="ARBA" id="ARBA00023033"/>
    </source>
</evidence>
<feature type="transmembrane region" description="Helical" evidence="5">
    <location>
        <begin position="112"/>
        <end position="133"/>
    </location>
</feature>
<proteinExistence type="predicted"/>
<feature type="transmembrane region" description="Helical" evidence="5">
    <location>
        <begin position="82"/>
        <end position="100"/>
    </location>
</feature>
<evidence type="ECO:0000256" key="2">
    <source>
        <dbReference type="ARBA" id="ARBA00022643"/>
    </source>
</evidence>
<feature type="transmembrane region" description="Helical" evidence="5">
    <location>
        <begin position="145"/>
        <end position="165"/>
    </location>
</feature>
<keyword evidence="2" id="KW-0288">FMN</keyword>
<dbReference type="STRING" id="675635.Psed_3137"/>
<keyword evidence="1" id="KW-0285">Flavoprotein</keyword>
<dbReference type="InterPro" id="IPR049713">
    <property type="entry name" value="Pr6Pr-like"/>
</dbReference>
<dbReference type="PANTHER" id="PTHR42847">
    <property type="entry name" value="ALKANESULFONATE MONOOXYGENASE"/>
    <property type="match status" value="1"/>
</dbReference>
<keyword evidence="5" id="KW-0472">Membrane</keyword>
<feature type="transmembrane region" description="Helical" evidence="5">
    <location>
        <begin position="49"/>
        <end position="70"/>
    </location>
</feature>
<dbReference type="NCBIfam" id="TIGR03856">
    <property type="entry name" value="F420_MSMEG_2906"/>
    <property type="match status" value="1"/>
</dbReference>
<dbReference type="NCBIfam" id="NF038065">
    <property type="entry name" value="Pr6Pr"/>
    <property type="match status" value="1"/>
</dbReference>
<dbReference type="Gene3D" id="3.20.20.30">
    <property type="entry name" value="Luciferase-like domain"/>
    <property type="match status" value="1"/>
</dbReference>
<gene>
    <name evidence="7" type="ordered locus">Psed_3137</name>
</gene>
<dbReference type="InterPro" id="IPR011251">
    <property type="entry name" value="Luciferase-like_dom"/>
</dbReference>
<dbReference type="InterPro" id="IPR050172">
    <property type="entry name" value="SsuD_RutA_monooxygenase"/>
</dbReference>
<dbReference type="HOGENOM" id="CLU_538472_0_0_11"/>
<keyword evidence="4" id="KW-0503">Monooxygenase</keyword>
<dbReference type="GO" id="GO:0008726">
    <property type="term" value="F:alkanesulfonate monooxygenase activity"/>
    <property type="evidence" value="ECO:0007669"/>
    <property type="project" value="TreeGrafter"/>
</dbReference>
<accession>F4CUE3</accession>
<feature type="transmembrane region" description="Helical" evidence="5">
    <location>
        <begin position="7"/>
        <end position="29"/>
    </location>
</feature>
<evidence type="ECO:0000256" key="3">
    <source>
        <dbReference type="ARBA" id="ARBA00023002"/>
    </source>
</evidence>
<name>F4CUE3_PSEUX</name>
<reference evidence="7 8" key="1">
    <citation type="journal article" date="2011" name="J. Bacteriol.">
        <title>Genome sequence of the 1,4-dioxane-degrading Pseudonocardia dioxanivorans strain CB1190.</title>
        <authorList>
            <person name="Sales C.M."/>
            <person name="Mahendra S."/>
            <person name="Grostern A."/>
            <person name="Parales R.E."/>
            <person name="Goodwin L.A."/>
            <person name="Woyke T."/>
            <person name="Nolan M."/>
            <person name="Lapidus A."/>
            <person name="Chertkov O."/>
            <person name="Ovchinnikova G."/>
            <person name="Sczyrba A."/>
            <person name="Alvarez-Cohen L."/>
        </authorList>
    </citation>
    <scope>NUCLEOTIDE SEQUENCE [LARGE SCALE GENOMIC DNA]</scope>
    <source>
        <strain evidence="8">ATCC 55486 / DSM 44775 / JCM 13855 / CB1190</strain>
    </source>
</reference>
<protein>
    <submittedName>
        <fullName evidence="7">F420-dependent oxidoreductase, MSMEG_2906 family</fullName>
    </submittedName>
</protein>
<dbReference type="InterPro" id="IPR036661">
    <property type="entry name" value="Luciferase-like_sf"/>
</dbReference>
<keyword evidence="5" id="KW-0812">Transmembrane</keyword>
<dbReference type="InterPro" id="IPR022480">
    <property type="entry name" value="F420_MSMEG2906"/>
</dbReference>
<keyword evidence="3" id="KW-0560">Oxidoreductase</keyword>
<keyword evidence="5" id="KW-1133">Transmembrane helix</keyword>
<dbReference type="GO" id="GO:0046306">
    <property type="term" value="P:alkanesulfonate catabolic process"/>
    <property type="evidence" value="ECO:0007669"/>
    <property type="project" value="TreeGrafter"/>
</dbReference>
<organism evidence="7 8">
    <name type="scientific">Pseudonocardia dioxanivorans (strain ATCC 55486 / DSM 44775 / JCM 13855 / CB1190)</name>
    <dbReference type="NCBI Taxonomy" id="675635"/>
    <lineage>
        <taxon>Bacteria</taxon>
        <taxon>Bacillati</taxon>
        <taxon>Actinomycetota</taxon>
        <taxon>Actinomycetes</taxon>
        <taxon>Pseudonocardiales</taxon>
        <taxon>Pseudonocardiaceae</taxon>
        <taxon>Pseudonocardia</taxon>
    </lineage>
</organism>
<dbReference type="AlphaFoldDB" id="F4CUE3"/>
<feature type="domain" description="Luciferase-like" evidence="6">
    <location>
        <begin position="257"/>
        <end position="467"/>
    </location>
</feature>
<dbReference type="Pfam" id="PF00296">
    <property type="entry name" value="Bac_luciferase"/>
    <property type="match status" value="1"/>
</dbReference>
<evidence type="ECO:0000313" key="7">
    <source>
        <dbReference type="EMBL" id="AEA25333.1"/>
    </source>
</evidence>
<keyword evidence="8" id="KW-1185">Reference proteome</keyword>
<dbReference type="eggNOG" id="COG2141">
    <property type="taxonomic scope" value="Bacteria"/>
</dbReference>
<evidence type="ECO:0000313" key="8">
    <source>
        <dbReference type="Proteomes" id="UP000007809"/>
    </source>
</evidence>
<sequence length="506" mass="54373">MIRISPVGRIWFGGTAVVVAAAVVLQAVLSADGQPYSVFDTAGERLANLLAYFTILSNVLVGLTFGILAVRAEASSRLLRVLHLDAVLGITVTGIVYNLVLAPLDDPTGAAWLANLLLHMVVPAMAVLGWLLFGPRGAVDTPTVLLSTIYPLAWLAFTLTRGALVDWSPFPAWYPYPFVDVGALGYARVALNCVVIAVLFLGLAFGARALDRLLVRRFHPDAVAAVRPRGRAVVTAATAPEAATATTDGRPALRVGVQLQPQHADYGRIRDAVAEAEEAGVDIVFNWDHFFPLRGAADGKHFECWTMLGAWAEATSRVEIGALVTCNGYRNPELLADMARTVDHISGGRLILGIGAGWFRRDFDEYGYDFGTAGSRLAGLADALPRIRSRWERLNPPPTRDIPILVGGGGEKKTLRCTAEYADIWHGFGDAETIAHKSRVLDAHCTDVGRDPRSIVRSAGVQAAPDAVADDLLAAGVGLFTIGVGGPRYDLGLLKDWIAWRDERRG</sequence>
<dbReference type="SUPFAM" id="SSF51679">
    <property type="entry name" value="Bacterial luciferase-like"/>
    <property type="match status" value="1"/>
</dbReference>
<dbReference type="KEGG" id="pdx:Psed_3137"/>
<evidence type="ECO:0000259" key="6">
    <source>
        <dbReference type="Pfam" id="PF00296"/>
    </source>
</evidence>
<feature type="transmembrane region" description="Helical" evidence="5">
    <location>
        <begin position="185"/>
        <end position="207"/>
    </location>
</feature>
<evidence type="ECO:0000256" key="1">
    <source>
        <dbReference type="ARBA" id="ARBA00022630"/>
    </source>
</evidence>
<dbReference type="PANTHER" id="PTHR42847:SF8">
    <property type="entry name" value="CONSERVED PROTEIN"/>
    <property type="match status" value="1"/>
</dbReference>